<dbReference type="AlphaFoldDB" id="A0A5C3PCZ0"/>
<organism evidence="1 2">
    <name type="scientific">Polyporus arcularius HHB13444</name>
    <dbReference type="NCBI Taxonomy" id="1314778"/>
    <lineage>
        <taxon>Eukaryota</taxon>
        <taxon>Fungi</taxon>
        <taxon>Dikarya</taxon>
        <taxon>Basidiomycota</taxon>
        <taxon>Agaricomycotina</taxon>
        <taxon>Agaricomycetes</taxon>
        <taxon>Polyporales</taxon>
        <taxon>Polyporaceae</taxon>
        <taxon>Polyporus</taxon>
    </lineage>
</organism>
<gene>
    <name evidence="1" type="ORF">K466DRAFT_164443</name>
</gene>
<evidence type="ECO:0000313" key="1">
    <source>
        <dbReference type="EMBL" id="TFK86090.1"/>
    </source>
</evidence>
<evidence type="ECO:0000313" key="2">
    <source>
        <dbReference type="Proteomes" id="UP000308197"/>
    </source>
</evidence>
<protein>
    <submittedName>
        <fullName evidence="1">Uncharacterized protein</fullName>
    </submittedName>
</protein>
<name>A0A5C3PCZ0_9APHY</name>
<sequence>MTPRSVLRGVSPLLVRPLPLLGRNSLEAASFGLHAKLLLTLSRLPADRCSYYLRRTRSPYPPVYYVSHFRNPLYSSVSYLPYAQGRVEQCHAYATIFRFLRRDGDSAEHGPRVLYDLNPVRVSFESSESNEDRYCVLEYLHQATRTREPEDGDIMHTYHVIVLSPRPLVSSLPLYMLACKL</sequence>
<dbReference type="InParanoid" id="A0A5C3PCZ0"/>
<keyword evidence="2" id="KW-1185">Reference proteome</keyword>
<dbReference type="EMBL" id="ML211216">
    <property type="protein sequence ID" value="TFK86090.1"/>
    <property type="molecule type" value="Genomic_DNA"/>
</dbReference>
<dbReference type="Proteomes" id="UP000308197">
    <property type="component" value="Unassembled WGS sequence"/>
</dbReference>
<accession>A0A5C3PCZ0</accession>
<proteinExistence type="predicted"/>
<reference evidence="1 2" key="1">
    <citation type="journal article" date="2019" name="Nat. Ecol. Evol.">
        <title>Megaphylogeny resolves global patterns of mushroom evolution.</title>
        <authorList>
            <person name="Varga T."/>
            <person name="Krizsan K."/>
            <person name="Foldi C."/>
            <person name="Dima B."/>
            <person name="Sanchez-Garcia M."/>
            <person name="Sanchez-Ramirez S."/>
            <person name="Szollosi G.J."/>
            <person name="Szarkandi J.G."/>
            <person name="Papp V."/>
            <person name="Albert L."/>
            <person name="Andreopoulos W."/>
            <person name="Angelini C."/>
            <person name="Antonin V."/>
            <person name="Barry K.W."/>
            <person name="Bougher N.L."/>
            <person name="Buchanan P."/>
            <person name="Buyck B."/>
            <person name="Bense V."/>
            <person name="Catcheside P."/>
            <person name="Chovatia M."/>
            <person name="Cooper J."/>
            <person name="Damon W."/>
            <person name="Desjardin D."/>
            <person name="Finy P."/>
            <person name="Geml J."/>
            <person name="Haridas S."/>
            <person name="Hughes K."/>
            <person name="Justo A."/>
            <person name="Karasinski D."/>
            <person name="Kautmanova I."/>
            <person name="Kiss B."/>
            <person name="Kocsube S."/>
            <person name="Kotiranta H."/>
            <person name="LaButti K.M."/>
            <person name="Lechner B.E."/>
            <person name="Liimatainen K."/>
            <person name="Lipzen A."/>
            <person name="Lukacs Z."/>
            <person name="Mihaltcheva S."/>
            <person name="Morgado L.N."/>
            <person name="Niskanen T."/>
            <person name="Noordeloos M.E."/>
            <person name="Ohm R.A."/>
            <person name="Ortiz-Santana B."/>
            <person name="Ovrebo C."/>
            <person name="Racz N."/>
            <person name="Riley R."/>
            <person name="Savchenko A."/>
            <person name="Shiryaev A."/>
            <person name="Soop K."/>
            <person name="Spirin V."/>
            <person name="Szebenyi C."/>
            <person name="Tomsovsky M."/>
            <person name="Tulloss R.E."/>
            <person name="Uehling J."/>
            <person name="Grigoriev I.V."/>
            <person name="Vagvolgyi C."/>
            <person name="Papp T."/>
            <person name="Martin F.M."/>
            <person name="Miettinen O."/>
            <person name="Hibbett D.S."/>
            <person name="Nagy L.G."/>
        </authorList>
    </citation>
    <scope>NUCLEOTIDE SEQUENCE [LARGE SCALE GENOMIC DNA]</scope>
    <source>
        <strain evidence="1 2">HHB13444</strain>
    </source>
</reference>